<proteinExistence type="inferred from homology"/>
<dbReference type="Gene3D" id="2.130.10.10">
    <property type="entry name" value="YVTN repeat-like/Quinoprotein amine dehydrogenase"/>
    <property type="match status" value="1"/>
</dbReference>
<dbReference type="PANTHER" id="PTHR44411:SF1">
    <property type="entry name" value="THO COMPLEX SUBUNIT 6 HOMOLOG"/>
    <property type="match status" value="1"/>
</dbReference>
<dbReference type="InterPro" id="IPR001680">
    <property type="entry name" value="WD40_rpt"/>
</dbReference>
<evidence type="ECO:0000256" key="2">
    <source>
        <dbReference type="ARBA" id="ARBA00022574"/>
    </source>
</evidence>
<gene>
    <name evidence="3" type="ORF">PACLA_8A032773</name>
</gene>
<dbReference type="SMART" id="SM00320">
    <property type="entry name" value="WD40"/>
    <property type="match status" value="6"/>
</dbReference>
<dbReference type="GO" id="GO:0000347">
    <property type="term" value="C:THO complex"/>
    <property type="evidence" value="ECO:0007669"/>
    <property type="project" value="TreeGrafter"/>
</dbReference>
<evidence type="ECO:0000313" key="3">
    <source>
        <dbReference type="EMBL" id="CAB3982034.1"/>
    </source>
</evidence>
<name>A0A6S7FQ68_PARCT</name>
<organism evidence="3 4">
    <name type="scientific">Paramuricea clavata</name>
    <name type="common">Red gorgonian</name>
    <name type="synonym">Violescent sea-whip</name>
    <dbReference type="NCBI Taxonomy" id="317549"/>
    <lineage>
        <taxon>Eukaryota</taxon>
        <taxon>Metazoa</taxon>
        <taxon>Cnidaria</taxon>
        <taxon>Anthozoa</taxon>
        <taxon>Octocorallia</taxon>
        <taxon>Malacalcyonacea</taxon>
        <taxon>Plexauridae</taxon>
        <taxon>Paramuricea</taxon>
    </lineage>
</organism>
<dbReference type="InterPro" id="IPR036322">
    <property type="entry name" value="WD40_repeat_dom_sf"/>
</dbReference>
<dbReference type="Proteomes" id="UP001152795">
    <property type="component" value="Unassembled WGS sequence"/>
</dbReference>
<dbReference type="GO" id="GO:0006406">
    <property type="term" value="P:mRNA export from nucleus"/>
    <property type="evidence" value="ECO:0007669"/>
    <property type="project" value="TreeGrafter"/>
</dbReference>
<dbReference type="PROSITE" id="PS50294">
    <property type="entry name" value="WD_REPEATS_REGION"/>
    <property type="match status" value="1"/>
</dbReference>
<dbReference type="PANTHER" id="PTHR44411">
    <property type="entry name" value="THO COMPLEX SUBUNIT 6 HOMOLOG"/>
    <property type="match status" value="1"/>
</dbReference>
<dbReference type="InterPro" id="IPR015943">
    <property type="entry name" value="WD40/YVTN_repeat-like_dom_sf"/>
</dbReference>
<dbReference type="Pfam" id="PF00400">
    <property type="entry name" value="WD40"/>
    <property type="match status" value="1"/>
</dbReference>
<keyword evidence="4" id="KW-1185">Reference proteome</keyword>
<dbReference type="OrthoDB" id="273067at2759"/>
<comment type="caution">
    <text evidence="3">The sequence shown here is derived from an EMBL/GenBank/DDBJ whole genome shotgun (WGS) entry which is preliminary data.</text>
</comment>
<dbReference type="SUPFAM" id="SSF50978">
    <property type="entry name" value="WD40 repeat-like"/>
    <property type="match status" value="1"/>
</dbReference>
<accession>A0A6S7FQ68</accession>
<evidence type="ECO:0000313" key="4">
    <source>
        <dbReference type="Proteomes" id="UP001152795"/>
    </source>
</evidence>
<dbReference type="InterPro" id="IPR042626">
    <property type="entry name" value="THOC6"/>
</dbReference>
<dbReference type="GO" id="GO:0000346">
    <property type="term" value="C:transcription export complex"/>
    <property type="evidence" value="ECO:0007669"/>
    <property type="project" value="TreeGrafter"/>
</dbReference>
<evidence type="ECO:0000256" key="1">
    <source>
        <dbReference type="ARBA" id="ARBA00009728"/>
    </source>
</evidence>
<sequence length="336" mass="37718">MADYQAQILKERMKLHTTIFGQAFSPCGHYLAACDNFGRICIFSLVSILKPEDSILDGSKPFLTFQAHKGPIYSLITADNFLISGGSTEICGWQWKDILMKFTEPAWMLHPENSAYGYPETNALVYDKENNRLFAGCGDNNIYMWDLETRMLQSTFKGHTDYIQCLALRETKNQFLSGAEDGTVRVWDYKSRSNKECHCIKPNGNEDISRSSLGKWIGCLALNEEQEWMVCGGAPRLSLWHLSSYTCTNIMDTPGSCQQAAVFHKDLILTGGTKPYIYHWQTNGELKTKVPSTATTIYSLTINHLSGHEVLVTAGNCSSVDLFTNFGYKALSLTFV</sequence>
<dbReference type="EMBL" id="CACRXK020000457">
    <property type="protein sequence ID" value="CAB3982034.1"/>
    <property type="molecule type" value="Genomic_DNA"/>
</dbReference>
<comment type="similarity">
    <text evidence="1">Belongs to the WD repeat THOC6 family.</text>
</comment>
<dbReference type="AlphaFoldDB" id="A0A6S7FQ68"/>
<dbReference type="PROSITE" id="PS50082">
    <property type="entry name" value="WD_REPEATS_2"/>
    <property type="match status" value="2"/>
</dbReference>
<reference evidence="3" key="1">
    <citation type="submission" date="2020-04" db="EMBL/GenBank/DDBJ databases">
        <authorList>
            <person name="Alioto T."/>
            <person name="Alioto T."/>
            <person name="Gomez Garrido J."/>
        </authorList>
    </citation>
    <scope>NUCLEOTIDE SEQUENCE</scope>
    <source>
        <strain evidence="3">A484AB</strain>
    </source>
</reference>
<protein>
    <submittedName>
        <fullName evidence="3">THO complex subunit 6 homolog</fullName>
    </submittedName>
</protein>
<keyword evidence="2" id="KW-0853">WD repeat</keyword>